<comment type="caution">
    <text evidence="1">The sequence shown here is derived from an EMBL/GenBank/DDBJ whole genome shotgun (WGS) entry which is preliminary data.</text>
</comment>
<organism evidence="1">
    <name type="scientific">marine sediment metagenome</name>
    <dbReference type="NCBI Taxonomy" id="412755"/>
    <lineage>
        <taxon>unclassified sequences</taxon>
        <taxon>metagenomes</taxon>
        <taxon>ecological metagenomes</taxon>
    </lineage>
</organism>
<sequence>MDIQDSHKCNLLSLELVAKYYDAEYEEVKAYYHELEDDTVFLNALNERMNASRELYSKGLFSRGEISSIDWFANQRITQYVLIRLLKPDLAVETGVFYGGTTAFILNALQKNKKGIFLELIKLNKARQALIEA</sequence>
<reference evidence="1" key="1">
    <citation type="journal article" date="2015" name="Nature">
        <title>Complex archaea that bridge the gap between prokaryotes and eukaryotes.</title>
        <authorList>
            <person name="Spang A."/>
            <person name="Saw J.H."/>
            <person name="Jorgensen S.L."/>
            <person name="Zaremba-Niedzwiedzka K."/>
            <person name="Martijn J."/>
            <person name="Lind A.E."/>
            <person name="van Eijk R."/>
            <person name="Schleper C."/>
            <person name="Guy L."/>
            <person name="Ettema T.J."/>
        </authorList>
    </citation>
    <scope>NUCLEOTIDE SEQUENCE</scope>
</reference>
<protein>
    <submittedName>
        <fullName evidence="1">Uncharacterized protein</fullName>
    </submittedName>
</protein>
<accession>A0A0F8XTQ6</accession>
<dbReference type="AlphaFoldDB" id="A0A0F8XTQ6"/>
<gene>
    <name evidence="1" type="ORF">LCGC14_2903440</name>
</gene>
<name>A0A0F8XTQ6_9ZZZZ</name>
<dbReference type="EMBL" id="LAZR01057236">
    <property type="protein sequence ID" value="KKK72482.1"/>
    <property type="molecule type" value="Genomic_DNA"/>
</dbReference>
<proteinExistence type="predicted"/>
<feature type="non-terminal residue" evidence="1">
    <location>
        <position position="133"/>
    </location>
</feature>
<evidence type="ECO:0000313" key="1">
    <source>
        <dbReference type="EMBL" id="KKK72482.1"/>
    </source>
</evidence>